<dbReference type="Gene3D" id="3.30.420.40">
    <property type="match status" value="2"/>
</dbReference>
<keyword evidence="4" id="KW-1185">Reference proteome</keyword>
<sequence>MRGKSRVDARPGVVLETGAAHVRVATTEGHEVHVLPNAIARTRPGARRQVLVGDLIESECLDYGGLQLRLPIDRGLVVDWQAQKAVWDRALVRALGCSSDTFGALRGHTVIVTEPYFLLPEQQRAFDMLLFEWYEADAIWRTTPAQLVPYAMDPCPDAMVVVDVGHSYTHAVPVVQGAAQWNAAQRLDMGGKVLTHLLKVMFSYRQWNMMDETYLIDKMKAASCFVAARSEPLAYRRGDEPRGPPSSWSFEQFVEHFHRHSANPMVQQYVLPDYATPDDVKDPNTKYGYVLSGPPAPTHPIVSDDELDAFIAGPSRRTAGPQTEHQVLRMGQERYQLFEYLFSPDRIGLEQGPLHELVAQSIQRASPAAQDMMWSHVVLTGGSARVPGLRQRLEHELRMLAPDDVPVHVYLPGDPLDAPARGALALLHAAPTSAARQALEAHLVTREAWQKHGGGALTPGERGGTALGDQRFDGWNTIVQPEE</sequence>
<dbReference type="STRING" id="1230383.A0A1M8ABD4"/>
<dbReference type="Pfam" id="PF00022">
    <property type="entry name" value="Actin"/>
    <property type="match status" value="1"/>
</dbReference>
<evidence type="ECO:0000256" key="1">
    <source>
        <dbReference type="RuleBase" id="RU000487"/>
    </source>
</evidence>
<dbReference type="Proteomes" id="UP000186303">
    <property type="component" value="Chromosome 6"/>
</dbReference>
<comment type="similarity">
    <text evidence="1">Belongs to the actin family.</text>
</comment>
<dbReference type="PANTHER" id="PTHR11937">
    <property type="entry name" value="ACTIN"/>
    <property type="match status" value="1"/>
</dbReference>
<dbReference type="InterPro" id="IPR004000">
    <property type="entry name" value="Actin"/>
</dbReference>
<reference evidence="4" key="1">
    <citation type="journal article" date="2017" name="Nucleic Acids Res.">
        <title>Proteogenomics produces comprehensive and highly accurate protein-coding gene annotation in a complete genome assembly of Malassezia sympodialis.</title>
        <authorList>
            <person name="Zhu Y."/>
            <person name="Engstroem P.G."/>
            <person name="Tellgren-Roth C."/>
            <person name="Baudo C.D."/>
            <person name="Kennell J.C."/>
            <person name="Sun S."/>
            <person name="Billmyre R.B."/>
            <person name="Schroeder M.S."/>
            <person name="Andersson A."/>
            <person name="Holm T."/>
            <person name="Sigurgeirsson B."/>
            <person name="Wu G."/>
            <person name="Sankaranarayanan S.R."/>
            <person name="Siddharthan R."/>
            <person name="Sanyal K."/>
            <person name="Lundeberg J."/>
            <person name="Nystedt B."/>
            <person name="Boekhout T."/>
            <person name="Dawson T.L. Jr."/>
            <person name="Heitman J."/>
            <person name="Scheynius A."/>
            <person name="Lehtioe J."/>
        </authorList>
    </citation>
    <scope>NUCLEOTIDE SEQUENCE [LARGE SCALE GENOMIC DNA]</scope>
    <source>
        <strain evidence="4">ATCC 42132</strain>
    </source>
</reference>
<evidence type="ECO:0000256" key="2">
    <source>
        <dbReference type="SAM" id="MobiDB-lite"/>
    </source>
</evidence>
<dbReference type="AlphaFoldDB" id="A0A1M8ABD4"/>
<proteinExistence type="inferred from homology"/>
<accession>A0A1M8ABD4</accession>
<protein>
    <submittedName>
        <fullName evidence="3">Similar to S.cerevisiae protein ARP6 (Actin-related protein that binds nucleosomes)</fullName>
    </submittedName>
</protein>
<evidence type="ECO:0000313" key="4">
    <source>
        <dbReference type="Proteomes" id="UP000186303"/>
    </source>
</evidence>
<dbReference type="Gene3D" id="2.30.36.70">
    <property type="entry name" value="Actin, Chain A, domain 2"/>
    <property type="match status" value="1"/>
</dbReference>
<dbReference type="OMA" id="FFEEYEC"/>
<organism evidence="3 4">
    <name type="scientific">Malassezia sympodialis (strain ATCC 42132)</name>
    <name type="common">Atopic eczema-associated yeast</name>
    <dbReference type="NCBI Taxonomy" id="1230383"/>
    <lineage>
        <taxon>Eukaryota</taxon>
        <taxon>Fungi</taxon>
        <taxon>Dikarya</taxon>
        <taxon>Basidiomycota</taxon>
        <taxon>Ustilaginomycotina</taxon>
        <taxon>Malasseziomycetes</taxon>
        <taxon>Malasseziales</taxon>
        <taxon>Malasseziaceae</taxon>
        <taxon>Malassezia</taxon>
    </lineage>
</organism>
<dbReference type="Gene3D" id="3.90.640.10">
    <property type="entry name" value="Actin, Chain A, domain 4"/>
    <property type="match status" value="1"/>
</dbReference>
<dbReference type="VEuPathDB" id="FungiDB:MSYG_3853"/>
<evidence type="ECO:0000313" key="3">
    <source>
        <dbReference type="EMBL" id="SHO79504.1"/>
    </source>
</evidence>
<dbReference type="OrthoDB" id="6220758at2759"/>
<feature type="region of interest" description="Disordered" evidence="2">
    <location>
        <begin position="451"/>
        <end position="472"/>
    </location>
</feature>
<feature type="compositionally biased region" description="Gly residues" evidence="2">
    <location>
        <begin position="452"/>
        <end position="466"/>
    </location>
</feature>
<dbReference type="EMBL" id="LT671826">
    <property type="protein sequence ID" value="SHO79504.1"/>
    <property type="molecule type" value="Genomic_DNA"/>
</dbReference>
<dbReference type="SUPFAM" id="SSF53067">
    <property type="entry name" value="Actin-like ATPase domain"/>
    <property type="match status" value="2"/>
</dbReference>
<dbReference type="SMART" id="SM00268">
    <property type="entry name" value="ACTIN"/>
    <property type="match status" value="1"/>
</dbReference>
<name>A0A1M8ABD4_MALS4</name>
<gene>
    <name evidence="3" type="ORF">MSYG_3853</name>
</gene>
<dbReference type="InterPro" id="IPR043129">
    <property type="entry name" value="ATPase_NBD"/>
</dbReference>